<evidence type="ECO:0000313" key="2">
    <source>
        <dbReference type="EMBL" id="KAG6385067.1"/>
    </source>
</evidence>
<protein>
    <submittedName>
        <fullName evidence="2">Uncharacterized protein</fullName>
    </submittedName>
</protein>
<feature type="compositionally biased region" description="Basic and acidic residues" evidence="1">
    <location>
        <begin position="95"/>
        <end position="107"/>
    </location>
</feature>
<comment type="caution">
    <text evidence="2">The sequence shown here is derived from an EMBL/GenBank/DDBJ whole genome shotgun (WGS) entry which is preliminary data.</text>
</comment>
<organism evidence="2">
    <name type="scientific">Salvia splendens</name>
    <name type="common">Scarlet sage</name>
    <dbReference type="NCBI Taxonomy" id="180675"/>
    <lineage>
        <taxon>Eukaryota</taxon>
        <taxon>Viridiplantae</taxon>
        <taxon>Streptophyta</taxon>
        <taxon>Embryophyta</taxon>
        <taxon>Tracheophyta</taxon>
        <taxon>Spermatophyta</taxon>
        <taxon>Magnoliopsida</taxon>
        <taxon>eudicotyledons</taxon>
        <taxon>Gunneridae</taxon>
        <taxon>Pentapetalae</taxon>
        <taxon>asterids</taxon>
        <taxon>lamiids</taxon>
        <taxon>Lamiales</taxon>
        <taxon>Lamiaceae</taxon>
        <taxon>Nepetoideae</taxon>
        <taxon>Mentheae</taxon>
        <taxon>Salviinae</taxon>
        <taxon>Salvia</taxon>
        <taxon>Salvia subgen. Calosphace</taxon>
        <taxon>core Calosphace</taxon>
    </lineage>
</organism>
<evidence type="ECO:0000313" key="3">
    <source>
        <dbReference type="Proteomes" id="UP000298416"/>
    </source>
</evidence>
<gene>
    <name evidence="2" type="ORF">SASPL_153891</name>
</gene>
<dbReference type="AlphaFoldDB" id="A0A8X8YZC3"/>
<proteinExistence type="predicted"/>
<name>A0A8X8YZC3_SALSN</name>
<dbReference type="PANTHER" id="PTHR34572">
    <property type="entry name" value="GOLGIN FAMILY A PROTEIN"/>
    <property type="match status" value="1"/>
</dbReference>
<reference evidence="2" key="1">
    <citation type="submission" date="2018-01" db="EMBL/GenBank/DDBJ databases">
        <authorList>
            <person name="Mao J.F."/>
        </authorList>
    </citation>
    <scope>NUCLEOTIDE SEQUENCE</scope>
    <source>
        <strain evidence="2">Huo1</strain>
        <tissue evidence="2">Leaf</tissue>
    </source>
</reference>
<dbReference type="PANTHER" id="PTHR34572:SF1">
    <property type="entry name" value="GOLGIN FAMILY A PROTEIN"/>
    <property type="match status" value="1"/>
</dbReference>
<dbReference type="EMBL" id="PNBA02000022">
    <property type="protein sequence ID" value="KAG6385067.1"/>
    <property type="molecule type" value="Genomic_DNA"/>
</dbReference>
<keyword evidence="3" id="KW-1185">Reference proteome</keyword>
<feature type="compositionally biased region" description="Basic and acidic residues" evidence="1">
    <location>
        <begin position="123"/>
        <end position="139"/>
    </location>
</feature>
<feature type="compositionally biased region" description="Basic and acidic residues" evidence="1">
    <location>
        <begin position="226"/>
        <end position="238"/>
    </location>
</feature>
<feature type="region of interest" description="Disordered" evidence="1">
    <location>
        <begin position="73"/>
        <end position="107"/>
    </location>
</feature>
<evidence type="ECO:0000256" key="1">
    <source>
        <dbReference type="SAM" id="MobiDB-lite"/>
    </source>
</evidence>
<reference evidence="2" key="2">
    <citation type="submission" date="2020-08" db="EMBL/GenBank/DDBJ databases">
        <title>Plant Genome Project.</title>
        <authorList>
            <person name="Zhang R.-G."/>
        </authorList>
    </citation>
    <scope>NUCLEOTIDE SEQUENCE</scope>
    <source>
        <strain evidence="2">Huo1</strain>
        <tissue evidence="2">Leaf</tissue>
    </source>
</reference>
<feature type="region of interest" description="Disordered" evidence="1">
    <location>
        <begin position="203"/>
        <end position="238"/>
    </location>
</feature>
<accession>A0A8X8YZC3</accession>
<feature type="region of interest" description="Disordered" evidence="1">
    <location>
        <begin position="1"/>
        <end position="60"/>
    </location>
</feature>
<feature type="region of interest" description="Disordered" evidence="1">
    <location>
        <begin position="123"/>
        <end position="163"/>
    </location>
</feature>
<sequence length="238" mass="26366">MEGVGARFGRSSTRYGGPAAVFTGPVRKWQKKWVHVPPPNSNNHHHTASNGTANGSNGSFHVQFYKWTPIVSSQLKDGSNNDSNGGDNGNAEPKNSSKGDDAAVEEPPKKRFKYIPIVVLEEQKVESSEQMEDENKSDEGNSDAIETTSRGDEKPDMNDTPMDENQVSIASFFSSFALVVHKLQASVYAWHLNYRYALYQASESSREERQDLNESTLDLSLGLNAHDGENESNDQNRD</sequence>
<dbReference type="Proteomes" id="UP000298416">
    <property type="component" value="Unassembled WGS sequence"/>
</dbReference>